<feature type="signal peptide" evidence="3">
    <location>
        <begin position="1"/>
        <end position="20"/>
    </location>
</feature>
<feature type="transmembrane region" description="Helical" evidence="2">
    <location>
        <begin position="181"/>
        <end position="203"/>
    </location>
</feature>
<proteinExistence type="predicted"/>
<feature type="compositionally biased region" description="Low complexity" evidence="1">
    <location>
        <begin position="145"/>
        <end position="170"/>
    </location>
</feature>
<feature type="region of interest" description="Disordered" evidence="1">
    <location>
        <begin position="139"/>
        <end position="173"/>
    </location>
</feature>
<dbReference type="AlphaFoldDB" id="A0A9W9LYC6"/>
<keyword evidence="3" id="KW-0732">Signal</keyword>
<accession>A0A9W9LYC6</accession>
<feature type="region of interest" description="Disordered" evidence="1">
    <location>
        <begin position="209"/>
        <end position="255"/>
    </location>
</feature>
<evidence type="ECO:0008006" key="6">
    <source>
        <dbReference type="Google" id="ProtNLM"/>
    </source>
</evidence>
<comment type="caution">
    <text evidence="4">The sequence shown here is derived from an EMBL/GenBank/DDBJ whole genome shotgun (WGS) entry which is preliminary data.</text>
</comment>
<protein>
    <recommendedName>
        <fullName evidence="6">Mid2 domain-containing protein</fullName>
    </recommendedName>
</protein>
<evidence type="ECO:0000256" key="3">
    <source>
        <dbReference type="SAM" id="SignalP"/>
    </source>
</evidence>
<keyword evidence="2" id="KW-1133">Transmembrane helix</keyword>
<organism evidence="4 5">
    <name type="scientific">Penicillium cf. viridicatum</name>
    <dbReference type="NCBI Taxonomy" id="2972119"/>
    <lineage>
        <taxon>Eukaryota</taxon>
        <taxon>Fungi</taxon>
        <taxon>Dikarya</taxon>
        <taxon>Ascomycota</taxon>
        <taxon>Pezizomycotina</taxon>
        <taxon>Eurotiomycetes</taxon>
        <taxon>Eurotiomycetidae</taxon>
        <taxon>Eurotiales</taxon>
        <taxon>Aspergillaceae</taxon>
        <taxon>Penicillium</taxon>
    </lineage>
</organism>
<dbReference type="OrthoDB" id="3689214at2759"/>
<name>A0A9W9LYC6_9EURO</name>
<reference evidence="4" key="2">
    <citation type="journal article" date="2023" name="IMA Fungus">
        <title>Comparative genomic study of the Penicillium genus elucidates a diverse pangenome and 15 lateral gene transfer events.</title>
        <authorList>
            <person name="Petersen C."/>
            <person name="Sorensen T."/>
            <person name="Nielsen M.R."/>
            <person name="Sondergaard T.E."/>
            <person name="Sorensen J.L."/>
            <person name="Fitzpatrick D.A."/>
            <person name="Frisvad J.C."/>
            <person name="Nielsen K.L."/>
        </authorList>
    </citation>
    <scope>NUCLEOTIDE SEQUENCE</scope>
    <source>
        <strain evidence="4">IBT 20477</strain>
    </source>
</reference>
<keyword evidence="2" id="KW-0812">Transmembrane</keyword>
<dbReference type="EMBL" id="JAPQKQ010000009">
    <property type="protein sequence ID" value="KAJ5181689.1"/>
    <property type="molecule type" value="Genomic_DNA"/>
</dbReference>
<evidence type="ECO:0000256" key="1">
    <source>
        <dbReference type="SAM" id="MobiDB-lite"/>
    </source>
</evidence>
<evidence type="ECO:0000313" key="5">
    <source>
        <dbReference type="Proteomes" id="UP001150942"/>
    </source>
</evidence>
<feature type="compositionally biased region" description="Polar residues" evidence="1">
    <location>
        <begin position="209"/>
        <end position="218"/>
    </location>
</feature>
<sequence length="255" mass="27431">MANLASVWLLLISVSQVAQSAPTRTVWRTPSGNNKDFVTTYYIGSTLTIDWSGWDSSVLNRNMNGTSKADLWVNAWDTDFSTWSKKISTSTIDVSYSGTFNWKVAIDEEALSDTNDYGLTFKPTGESFAPSNPRLYSPGFHVKSSETTSTSTLASSSTPTTTPTSEAASSDAGGLSTGAKAGIGVGVSVAGLAVLSAFGFLFFRRRQRSSPQEITGSRDQAPDGSSYMKAKPVPQELFAPPPEIESTTNTRREMM</sequence>
<dbReference type="CDD" id="cd12087">
    <property type="entry name" value="TM_EGFR-like"/>
    <property type="match status" value="1"/>
</dbReference>
<feature type="chain" id="PRO_5040857918" description="Mid2 domain-containing protein" evidence="3">
    <location>
        <begin position="21"/>
        <end position="255"/>
    </location>
</feature>
<reference evidence="4" key="1">
    <citation type="submission" date="2022-11" db="EMBL/GenBank/DDBJ databases">
        <authorList>
            <person name="Petersen C."/>
        </authorList>
    </citation>
    <scope>NUCLEOTIDE SEQUENCE</scope>
    <source>
        <strain evidence="4">IBT 20477</strain>
    </source>
</reference>
<dbReference type="Proteomes" id="UP001150942">
    <property type="component" value="Unassembled WGS sequence"/>
</dbReference>
<gene>
    <name evidence="4" type="ORF">N7449_011836</name>
</gene>
<keyword evidence="5" id="KW-1185">Reference proteome</keyword>
<evidence type="ECO:0000313" key="4">
    <source>
        <dbReference type="EMBL" id="KAJ5181689.1"/>
    </source>
</evidence>
<evidence type="ECO:0000256" key="2">
    <source>
        <dbReference type="SAM" id="Phobius"/>
    </source>
</evidence>
<keyword evidence="2" id="KW-0472">Membrane</keyword>